<feature type="domain" description="Glycosyltransferase subfamily 4-like N-terminal" evidence="1">
    <location>
        <begin position="15"/>
        <end position="164"/>
    </location>
</feature>
<dbReference type="Pfam" id="PF13692">
    <property type="entry name" value="Glyco_trans_1_4"/>
    <property type="match status" value="1"/>
</dbReference>
<dbReference type="Pfam" id="PF13579">
    <property type="entry name" value="Glyco_trans_4_4"/>
    <property type="match status" value="1"/>
</dbReference>
<dbReference type="SUPFAM" id="SSF53756">
    <property type="entry name" value="UDP-Glycosyltransferase/glycogen phosphorylase"/>
    <property type="match status" value="1"/>
</dbReference>
<dbReference type="Gene3D" id="3.40.50.2000">
    <property type="entry name" value="Glycogen Phosphorylase B"/>
    <property type="match status" value="2"/>
</dbReference>
<dbReference type="Proteomes" id="UP001378188">
    <property type="component" value="Unassembled WGS sequence"/>
</dbReference>
<reference evidence="2 3" key="1">
    <citation type="submission" date="2024-02" db="EMBL/GenBank/DDBJ databases">
        <title>Genome analysis and characterization of Microbaculum marinisediminis sp. nov., isolated from marine sediment.</title>
        <authorList>
            <person name="Du Z.-J."/>
            <person name="Ye Y.-Q."/>
            <person name="Zhang Z.-R."/>
            <person name="Yuan S.-M."/>
            <person name="Zhang X.-Y."/>
        </authorList>
    </citation>
    <scope>NUCLEOTIDE SEQUENCE [LARGE SCALE GENOMIC DNA]</scope>
    <source>
        <strain evidence="2 3">SDUM1044001</strain>
    </source>
</reference>
<evidence type="ECO:0000313" key="2">
    <source>
        <dbReference type="EMBL" id="MEJ8572817.1"/>
    </source>
</evidence>
<dbReference type="PANTHER" id="PTHR12526">
    <property type="entry name" value="GLYCOSYLTRANSFERASE"/>
    <property type="match status" value="1"/>
</dbReference>
<dbReference type="AlphaFoldDB" id="A0AAW9RGN1"/>
<proteinExistence type="predicted"/>
<dbReference type="PANTHER" id="PTHR12526:SF637">
    <property type="entry name" value="GLYCOSYLTRANSFERASE EPSF-RELATED"/>
    <property type="match status" value="1"/>
</dbReference>
<protein>
    <submittedName>
        <fullName evidence="2">Glycosyltransferase</fullName>
        <ecNumber evidence="2">2.4.-.-</ecNumber>
    </submittedName>
</protein>
<keyword evidence="3" id="KW-1185">Reference proteome</keyword>
<comment type="caution">
    <text evidence="2">The sequence shown here is derived from an EMBL/GenBank/DDBJ whole genome shotgun (WGS) entry which is preliminary data.</text>
</comment>
<dbReference type="EC" id="2.4.-.-" evidence="2"/>
<evidence type="ECO:0000259" key="1">
    <source>
        <dbReference type="Pfam" id="PF13579"/>
    </source>
</evidence>
<keyword evidence="2" id="KW-0328">Glycosyltransferase</keyword>
<accession>A0AAW9RGN1</accession>
<evidence type="ECO:0000313" key="3">
    <source>
        <dbReference type="Proteomes" id="UP001378188"/>
    </source>
</evidence>
<name>A0AAW9RGN1_9HYPH</name>
<gene>
    <name evidence="2" type="ORF">V3328_15105</name>
</gene>
<dbReference type="InterPro" id="IPR028098">
    <property type="entry name" value="Glyco_trans_4-like_N"/>
</dbReference>
<dbReference type="RefSeq" id="WP_340330827.1">
    <property type="nucleotide sequence ID" value="NZ_JAZHOF010000006.1"/>
</dbReference>
<organism evidence="2 3">
    <name type="scientific">Microbaculum marinum</name>
    <dbReference type="NCBI Taxonomy" id="1764581"/>
    <lineage>
        <taxon>Bacteria</taxon>
        <taxon>Pseudomonadati</taxon>
        <taxon>Pseudomonadota</taxon>
        <taxon>Alphaproteobacteria</taxon>
        <taxon>Hyphomicrobiales</taxon>
        <taxon>Tepidamorphaceae</taxon>
        <taxon>Microbaculum</taxon>
    </lineage>
</organism>
<dbReference type="GO" id="GO:0016757">
    <property type="term" value="F:glycosyltransferase activity"/>
    <property type="evidence" value="ECO:0007669"/>
    <property type="project" value="UniProtKB-KW"/>
</dbReference>
<dbReference type="EMBL" id="JAZHOF010000006">
    <property type="protein sequence ID" value="MEJ8572817.1"/>
    <property type="molecule type" value="Genomic_DNA"/>
</dbReference>
<keyword evidence="2" id="KW-0808">Transferase</keyword>
<sequence length="366" mass="39525">MKLLLTGTSFLPSYGGPAHSVSRLAVALADAGMEVGLWAPDGSAATSGLLPSGARVRRLEGVEAAALEAFADVDLLHDNGIWLPHNHRLARLARNRGVPRVVSPRGMLEPWALRHKRWKKSLAWVLYQRRDLASADCLHATSEREAGNLMRSQPRAQVRLVPNGVDVPPPIEFERPGIAGTRDTQPTRTALFLGRIHPVKGLSMLVEAWARVAPRNWVLRIAGPDEAGHRAEVESAVADAGLSEAVSFAGPLDAKAKRRAFLQADLFVLPTHTESFGMAIGEALAHGLPVLTTTGAPWPQLTERRCGWRVDPTAEAIADALRQATSCDLATLRGMGEKGRALVAAEFGWDRVASRFIGIYAELTGK</sequence>